<name>A0ABW5LJV0_9FLAO</name>
<gene>
    <name evidence="2" type="ORF">ACFSR1_20885</name>
</gene>
<evidence type="ECO:0008006" key="4">
    <source>
        <dbReference type="Google" id="ProtNLM"/>
    </source>
</evidence>
<comment type="caution">
    <text evidence="2">The sequence shown here is derived from an EMBL/GenBank/DDBJ whole genome shotgun (WGS) entry which is preliminary data.</text>
</comment>
<dbReference type="RefSeq" id="WP_378294976.1">
    <property type="nucleotide sequence ID" value="NZ_JBHULE010000035.1"/>
</dbReference>
<keyword evidence="3" id="KW-1185">Reference proteome</keyword>
<dbReference type="Proteomes" id="UP001597319">
    <property type="component" value="Unassembled WGS sequence"/>
</dbReference>
<evidence type="ECO:0000313" key="3">
    <source>
        <dbReference type="Proteomes" id="UP001597319"/>
    </source>
</evidence>
<evidence type="ECO:0000313" key="2">
    <source>
        <dbReference type="EMBL" id="MFD2565148.1"/>
    </source>
</evidence>
<reference evidence="3" key="1">
    <citation type="journal article" date="2019" name="Int. J. Syst. Evol. Microbiol.">
        <title>The Global Catalogue of Microorganisms (GCM) 10K type strain sequencing project: providing services to taxonomists for standard genome sequencing and annotation.</title>
        <authorList>
            <consortium name="The Broad Institute Genomics Platform"/>
            <consortium name="The Broad Institute Genome Sequencing Center for Infectious Disease"/>
            <person name="Wu L."/>
            <person name="Ma J."/>
        </authorList>
    </citation>
    <scope>NUCLEOTIDE SEQUENCE [LARGE SCALE GENOMIC DNA]</scope>
    <source>
        <strain evidence="3">KCTC 52274</strain>
    </source>
</reference>
<protein>
    <recommendedName>
        <fullName evidence="4">OmpH family outer membrane protein</fullName>
    </recommendedName>
</protein>
<organism evidence="2 3">
    <name type="scientific">Aquimarina rubra</name>
    <dbReference type="NCBI Taxonomy" id="1920033"/>
    <lineage>
        <taxon>Bacteria</taxon>
        <taxon>Pseudomonadati</taxon>
        <taxon>Bacteroidota</taxon>
        <taxon>Flavobacteriia</taxon>
        <taxon>Flavobacteriales</taxon>
        <taxon>Flavobacteriaceae</taxon>
        <taxon>Aquimarina</taxon>
    </lineage>
</organism>
<keyword evidence="1" id="KW-0732">Signal</keyword>
<proteinExistence type="predicted"/>
<accession>A0ABW5LJV0</accession>
<feature type="signal peptide" evidence="1">
    <location>
        <begin position="1"/>
        <end position="18"/>
    </location>
</feature>
<evidence type="ECO:0000256" key="1">
    <source>
        <dbReference type="SAM" id="SignalP"/>
    </source>
</evidence>
<dbReference type="EMBL" id="JBHULE010000035">
    <property type="protein sequence ID" value="MFD2565148.1"/>
    <property type="molecule type" value="Genomic_DNA"/>
</dbReference>
<sequence>MKNILKIFILFLSTMAIAQNPLTQNMEDPQLEEEAKELTQKYDDQLGLTEKQILLFENKVEEYLINAKKIRNSNLKTKKKIAELKLNYAKESKDMGDILTNPQLDLYNDLKPKFQPINPVVVKKASN</sequence>
<feature type="chain" id="PRO_5045222511" description="OmpH family outer membrane protein" evidence="1">
    <location>
        <begin position="19"/>
        <end position="127"/>
    </location>
</feature>